<keyword evidence="6" id="KW-0699">rRNA-binding</keyword>
<reference evidence="11 12" key="1">
    <citation type="submission" date="2017-07" db="EMBL/GenBank/DDBJ databases">
        <authorList>
            <person name="Sun Z.S."/>
            <person name="Albrecht U."/>
            <person name="Echele G."/>
            <person name="Lee C.C."/>
        </authorList>
    </citation>
    <scope>NUCLEOTIDE SEQUENCE [LARGE SCALE GENOMIC DNA]</scope>
    <source>
        <strain evidence="11 12">CGMCC 1.12710</strain>
    </source>
</reference>
<dbReference type="GO" id="GO:0005886">
    <property type="term" value="C:plasma membrane"/>
    <property type="evidence" value="ECO:0007669"/>
    <property type="project" value="UniProtKB-SubCell"/>
</dbReference>
<feature type="binding site" evidence="6">
    <location>
        <begin position="13"/>
        <end position="20"/>
    </location>
    <ligand>
        <name>GTP</name>
        <dbReference type="ChEBI" id="CHEBI:37565"/>
    </ligand>
</feature>
<feature type="region of interest" description="G4" evidence="7">
    <location>
        <begin position="137"/>
        <end position="140"/>
    </location>
</feature>
<dbReference type="InterPro" id="IPR030388">
    <property type="entry name" value="G_ERA_dom"/>
</dbReference>
<feature type="region of interest" description="G3" evidence="7">
    <location>
        <begin position="60"/>
        <end position="63"/>
    </location>
</feature>
<dbReference type="HAMAP" id="MF_00367">
    <property type="entry name" value="GTPase_Era"/>
    <property type="match status" value="1"/>
</dbReference>
<evidence type="ECO:0000256" key="5">
    <source>
        <dbReference type="ARBA" id="ARBA00023134"/>
    </source>
</evidence>
<dbReference type="GO" id="GO:0005525">
    <property type="term" value="F:GTP binding"/>
    <property type="evidence" value="ECO:0007669"/>
    <property type="project" value="UniProtKB-UniRule"/>
</dbReference>
<keyword evidence="6" id="KW-0963">Cytoplasm</keyword>
<keyword evidence="4 6" id="KW-0694">RNA-binding</keyword>
<feature type="region of interest" description="G1" evidence="7">
    <location>
        <begin position="13"/>
        <end position="20"/>
    </location>
</feature>
<evidence type="ECO:0000256" key="3">
    <source>
        <dbReference type="ARBA" id="ARBA00022741"/>
    </source>
</evidence>
<comment type="subunit">
    <text evidence="6">Monomer.</text>
</comment>
<dbReference type="Pfam" id="PF01926">
    <property type="entry name" value="MMR_HSR1"/>
    <property type="match status" value="1"/>
</dbReference>
<gene>
    <name evidence="6" type="primary">era</name>
    <name evidence="11" type="ORF">SAMN06297382_1107</name>
</gene>
<dbReference type="GO" id="GO:0005829">
    <property type="term" value="C:cytosol"/>
    <property type="evidence" value="ECO:0007669"/>
    <property type="project" value="TreeGrafter"/>
</dbReference>
<feature type="domain" description="KH type-2" evidence="9">
    <location>
        <begin position="218"/>
        <end position="295"/>
    </location>
</feature>
<evidence type="ECO:0000313" key="12">
    <source>
        <dbReference type="Proteomes" id="UP000198346"/>
    </source>
</evidence>
<dbReference type="PROSITE" id="PS50823">
    <property type="entry name" value="KH_TYPE_2"/>
    <property type="match status" value="1"/>
</dbReference>
<keyword evidence="6" id="KW-0690">Ribosome biogenesis</keyword>
<dbReference type="InterPro" id="IPR004044">
    <property type="entry name" value="KH_dom_type_2"/>
</dbReference>
<comment type="subcellular location">
    <subcellularLocation>
        <location evidence="6">Cytoplasm</location>
    </subcellularLocation>
    <subcellularLocation>
        <location evidence="6">Cell membrane</location>
        <topology evidence="6">Peripheral membrane protein</topology>
    </subcellularLocation>
</comment>
<evidence type="ECO:0000256" key="7">
    <source>
        <dbReference type="PROSITE-ProRule" id="PRU01050"/>
    </source>
</evidence>
<dbReference type="InterPro" id="IPR006073">
    <property type="entry name" value="GTP-bd"/>
</dbReference>
<keyword evidence="6" id="KW-0472">Membrane</keyword>
<dbReference type="InterPro" id="IPR005225">
    <property type="entry name" value="Small_GTP-bd"/>
</dbReference>
<dbReference type="OrthoDB" id="9805918at2"/>
<dbReference type="CDD" id="cd22534">
    <property type="entry name" value="KH-II_Era"/>
    <property type="match status" value="1"/>
</dbReference>
<keyword evidence="12" id="KW-1185">Reference proteome</keyword>
<dbReference type="InterPro" id="IPR027417">
    <property type="entry name" value="P-loop_NTPase"/>
</dbReference>
<evidence type="ECO:0000256" key="6">
    <source>
        <dbReference type="HAMAP-Rule" id="MF_00367"/>
    </source>
</evidence>
<dbReference type="InterPro" id="IPR009019">
    <property type="entry name" value="KH_sf_prok-type"/>
</dbReference>
<dbReference type="NCBIfam" id="NF000908">
    <property type="entry name" value="PRK00089.1"/>
    <property type="match status" value="1"/>
</dbReference>
<comment type="similarity">
    <text evidence="1 6 7 8">Belongs to the TRAFAC class TrmE-Era-EngA-EngB-Septin-like GTPase superfamily. Era GTPase family.</text>
</comment>
<dbReference type="SUPFAM" id="SSF54814">
    <property type="entry name" value="Prokaryotic type KH domain (KH-domain type II)"/>
    <property type="match status" value="1"/>
</dbReference>
<feature type="domain" description="Era-type G" evidence="10">
    <location>
        <begin position="5"/>
        <end position="187"/>
    </location>
</feature>
<comment type="function">
    <text evidence="6">An essential GTPase that binds both GDP and GTP, with rapid nucleotide exchange. Plays a role in 16S rRNA processing and 30S ribosomal subunit biogenesis and possibly also in cell cycle regulation and energy metabolism.</text>
</comment>
<dbReference type="EMBL" id="FZQA01000002">
    <property type="protein sequence ID" value="SNT72076.1"/>
    <property type="molecule type" value="Genomic_DNA"/>
</dbReference>
<proteinExistence type="inferred from homology"/>
<dbReference type="PANTHER" id="PTHR42698">
    <property type="entry name" value="GTPASE ERA"/>
    <property type="match status" value="1"/>
</dbReference>
<dbReference type="PANTHER" id="PTHR42698:SF1">
    <property type="entry name" value="GTPASE ERA, MITOCHONDRIAL"/>
    <property type="match status" value="1"/>
</dbReference>
<evidence type="ECO:0000259" key="9">
    <source>
        <dbReference type="PROSITE" id="PS50823"/>
    </source>
</evidence>
<dbReference type="Gene3D" id="3.30.300.20">
    <property type="match status" value="1"/>
</dbReference>
<dbReference type="Gene3D" id="3.40.50.300">
    <property type="entry name" value="P-loop containing nucleotide triphosphate hydrolases"/>
    <property type="match status" value="1"/>
</dbReference>
<feature type="region of interest" description="G5" evidence="7">
    <location>
        <begin position="166"/>
        <end position="168"/>
    </location>
</feature>
<dbReference type="NCBIfam" id="TIGR00436">
    <property type="entry name" value="era"/>
    <property type="match status" value="1"/>
</dbReference>
<evidence type="ECO:0000256" key="4">
    <source>
        <dbReference type="ARBA" id="ARBA00022884"/>
    </source>
</evidence>
<dbReference type="GO" id="GO:0070181">
    <property type="term" value="F:small ribosomal subunit rRNA binding"/>
    <property type="evidence" value="ECO:0007669"/>
    <property type="project" value="UniProtKB-UniRule"/>
</dbReference>
<dbReference type="GO" id="GO:0043024">
    <property type="term" value="F:ribosomal small subunit binding"/>
    <property type="evidence" value="ECO:0007669"/>
    <property type="project" value="TreeGrafter"/>
</dbReference>
<accession>A0A239PQ88</accession>
<dbReference type="RefSeq" id="WP_089411605.1">
    <property type="nucleotide sequence ID" value="NZ_FZQA01000002.1"/>
</dbReference>
<evidence type="ECO:0000259" key="10">
    <source>
        <dbReference type="PROSITE" id="PS51713"/>
    </source>
</evidence>
<dbReference type="GO" id="GO:0003924">
    <property type="term" value="F:GTPase activity"/>
    <property type="evidence" value="ECO:0007669"/>
    <property type="project" value="UniProtKB-UniRule"/>
</dbReference>
<protein>
    <recommendedName>
        <fullName evidence="2 6">GTPase Era</fullName>
    </recommendedName>
</protein>
<dbReference type="SUPFAM" id="SSF52540">
    <property type="entry name" value="P-loop containing nucleoside triphosphate hydrolases"/>
    <property type="match status" value="1"/>
</dbReference>
<keyword evidence="3 6" id="KW-0547">Nucleotide-binding</keyword>
<organism evidence="11 12">
    <name type="scientific">Amphiplicatus metriothermophilus</name>
    <dbReference type="NCBI Taxonomy" id="1519374"/>
    <lineage>
        <taxon>Bacteria</taxon>
        <taxon>Pseudomonadati</taxon>
        <taxon>Pseudomonadota</taxon>
        <taxon>Alphaproteobacteria</taxon>
        <taxon>Parvularculales</taxon>
        <taxon>Parvularculaceae</taxon>
        <taxon>Amphiplicatus</taxon>
    </lineage>
</organism>
<dbReference type="PROSITE" id="PS51713">
    <property type="entry name" value="G_ERA"/>
    <property type="match status" value="1"/>
</dbReference>
<dbReference type="InterPro" id="IPR015946">
    <property type="entry name" value="KH_dom-like_a/b"/>
</dbReference>
<dbReference type="NCBIfam" id="TIGR00231">
    <property type="entry name" value="small_GTP"/>
    <property type="match status" value="1"/>
</dbReference>
<feature type="binding site" evidence="6">
    <location>
        <begin position="60"/>
        <end position="64"/>
    </location>
    <ligand>
        <name>GTP</name>
        <dbReference type="ChEBI" id="CHEBI:37565"/>
    </ligand>
</feature>
<keyword evidence="5 6" id="KW-0342">GTP-binding</keyword>
<dbReference type="InterPro" id="IPR005662">
    <property type="entry name" value="GTPase_Era-like"/>
</dbReference>
<evidence type="ECO:0000313" key="11">
    <source>
        <dbReference type="EMBL" id="SNT72076.1"/>
    </source>
</evidence>
<sequence length="313" mass="33949">MTETRCAFVAVIGAPNAGKSTLVNAMVGAKVSIVTHKVQTTRARVRGVAIHDETQLVFIDTPGIFSPRRRLDRAMVAAAWDALEGADVILLMVDAPAYRAGKGGAGADAASRRAVEDTDAIVAGLKERGAKAVLVLNKIDRIARGELLALIDAFNAHGVFTDVFLISATTGDGILDLKAFLAKRAPQGPWMYPEDQLSDNSERLMAAEVTREKIYLRLHQELPYETTVETESWTRTGKGGIRIEQTIYVARESQKPIVLGKGGQTLKAIGAAARRELTELLGVPVHLFLHVKVKENWAEDPARYRAMGLDVAD</sequence>
<dbReference type="Proteomes" id="UP000198346">
    <property type="component" value="Unassembled WGS sequence"/>
</dbReference>
<evidence type="ECO:0000256" key="2">
    <source>
        <dbReference type="ARBA" id="ARBA00020484"/>
    </source>
</evidence>
<dbReference type="CDD" id="cd04163">
    <property type="entry name" value="Era"/>
    <property type="match status" value="1"/>
</dbReference>
<evidence type="ECO:0000256" key="1">
    <source>
        <dbReference type="ARBA" id="ARBA00007921"/>
    </source>
</evidence>
<keyword evidence="6" id="KW-1003">Cell membrane</keyword>
<feature type="region of interest" description="G2" evidence="7">
    <location>
        <begin position="39"/>
        <end position="43"/>
    </location>
</feature>
<evidence type="ECO:0000256" key="8">
    <source>
        <dbReference type="RuleBase" id="RU003761"/>
    </source>
</evidence>
<dbReference type="AlphaFoldDB" id="A0A239PQ88"/>
<dbReference type="GO" id="GO:0000028">
    <property type="term" value="P:ribosomal small subunit assembly"/>
    <property type="evidence" value="ECO:0007669"/>
    <property type="project" value="TreeGrafter"/>
</dbReference>
<feature type="binding site" evidence="6">
    <location>
        <begin position="137"/>
        <end position="140"/>
    </location>
    <ligand>
        <name>GTP</name>
        <dbReference type="ChEBI" id="CHEBI:37565"/>
    </ligand>
</feature>
<dbReference type="Pfam" id="PF07650">
    <property type="entry name" value="KH_2"/>
    <property type="match status" value="1"/>
</dbReference>
<name>A0A239PQ88_9PROT</name>